<dbReference type="Pfam" id="PF00134">
    <property type="entry name" value="Cyclin_N"/>
    <property type="match status" value="1"/>
</dbReference>
<dbReference type="OrthoDB" id="10250320at2759"/>
<dbReference type="Proteomes" id="UP000078561">
    <property type="component" value="Unassembled WGS sequence"/>
</dbReference>
<sequence length="405" mass="44881">MLPTEVRAQRLSDLIRRPISSRLIQYVAQQASSVIPCHTLPPPPLPSTSKTHHHQSQEETAGSLPTLPVFIQSLIKRSCVKPGTILGALVFLDRLKRRLAHLAKGMPCTCHRIFLATLIVTSKSLHDTSPKNKHWARYAVHFNLSEINLMEQQLLSLMNYQLIITPEEIDHAFVQYELYKAQHQRHHVLPTPVTLSTSAPALVKDHPLLQHAPAGPPSNLYAATCLNQSTVSLPKPMEPRHVDGKLNTRLGKPYDTIPDEPSSLSSSSCGYPRLFPMSSLSSSSISSGSSTSLRTPSSSSSLNMASSTLSSSSSLTLQTPLTSLNLTSTDTLCSVDSSDRQLVDVDPVLFYPPAHVRDSYRSSSSYHWHSLWHQQILPPVSKSTTEISFDPDLERQRLWPSKNEN</sequence>
<proteinExistence type="predicted"/>
<dbReference type="Gene3D" id="1.10.472.10">
    <property type="entry name" value="Cyclin-like"/>
    <property type="match status" value="1"/>
</dbReference>
<feature type="region of interest" description="Disordered" evidence="1">
    <location>
        <begin position="38"/>
        <end position="61"/>
    </location>
</feature>
<feature type="region of interest" description="Disordered" evidence="1">
    <location>
        <begin position="232"/>
        <end position="268"/>
    </location>
</feature>
<dbReference type="InterPro" id="IPR013922">
    <property type="entry name" value="Cyclin_PHO80-like"/>
</dbReference>
<accession>A0A163KZN4</accession>
<name>A0A163KZN4_ABSGL</name>
<dbReference type="GO" id="GO:0000307">
    <property type="term" value="C:cyclin-dependent protein kinase holoenzyme complex"/>
    <property type="evidence" value="ECO:0007669"/>
    <property type="project" value="TreeGrafter"/>
</dbReference>
<dbReference type="InParanoid" id="A0A163KZN4"/>
<protein>
    <recommendedName>
        <fullName evidence="2">Cyclin N-terminal domain-containing protein</fullName>
    </recommendedName>
</protein>
<dbReference type="PANTHER" id="PTHR15615:SF10">
    <property type="entry name" value="PHO85 CYCLIN-2-RELATED"/>
    <property type="match status" value="1"/>
</dbReference>
<gene>
    <name evidence="3" type="primary">ABSGL_08656.1 scaffold 10421</name>
</gene>
<dbReference type="InterPro" id="IPR036915">
    <property type="entry name" value="Cyclin-like_sf"/>
</dbReference>
<dbReference type="CDD" id="cd20557">
    <property type="entry name" value="CYCLIN_ScPCL1-like"/>
    <property type="match status" value="1"/>
</dbReference>
<feature type="region of interest" description="Disordered" evidence="1">
    <location>
        <begin position="282"/>
        <end position="305"/>
    </location>
</feature>
<dbReference type="GO" id="GO:0019901">
    <property type="term" value="F:protein kinase binding"/>
    <property type="evidence" value="ECO:0007669"/>
    <property type="project" value="InterPro"/>
</dbReference>
<evidence type="ECO:0000313" key="3">
    <source>
        <dbReference type="EMBL" id="SAM02840.1"/>
    </source>
</evidence>
<organism evidence="3">
    <name type="scientific">Absidia glauca</name>
    <name type="common">Pin mould</name>
    <dbReference type="NCBI Taxonomy" id="4829"/>
    <lineage>
        <taxon>Eukaryota</taxon>
        <taxon>Fungi</taxon>
        <taxon>Fungi incertae sedis</taxon>
        <taxon>Mucoromycota</taxon>
        <taxon>Mucoromycotina</taxon>
        <taxon>Mucoromycetes</taxon>
        <taxon>Mucorales</taxon>
        <taxon>Cunninghamellaceae</taxon>
        <taxon>Absidia</taxon>
    </lineage>
</organism>
<dbReference type="EMBL" id="LT554016">
    <property type="protein sequence ID" value="SAM02840.1"/>
    <property type="molecule type" value="Genomic_DNA"/>
</dbReference>
<feature type="domain" description="Cyclin N-terminal" evidence="2">
    <location>
        <begin position="55"/>
        <end position="162"/>
    </location>
</feature>
<dbReference type="InterPro" id="IPR006671">
    <property type="entry name" value="Cyclin_N"/>
</dbReference>
<keyword evidence="4" id="KW-1185">Reference proteome</keyword>
<dbReference type="SUPFAM" id="SSF47954">
    <property type="entry name" value="Cyclin-like"/>
    <property type="match status" value="1"/>
</dbReference>
<dbReference type="PANTHER" id="PTHR15615">
    <property type="match status" value="1"/>
</dbReference>
<dbReference type="AlphaFoldDB" id="A0A163KZN4"/>
<evidence type="ECO:0000256" key="1">
    <source>
        <dbReference type="SAM" id="MobiDB-lite"/>
    </source>
</evidence>
<evidence type="ECO:0000313" key="4">
    <source>
        <dbReference type="Proteomes" id="UP000078561"/>
    </source>
</evidence>
<reference evidence="3" key="1">
    <citation type="submission" date="2016-04" db="EMBL/GenBank/DDBJ databases">
        <authorList>
            <person name="Evans L.H."/>
            <person name="Alamgir A."/>
            <person name="Owens N."/>
            <person name="Weber N.D."/>
            <person name="Virtaneva K."/>
            <person name="Barbian K."/>
            <person name="Babar A."/>
            <person name="Rosenke K."/>
        </authorList>
    </citation>
    <scope>NUCLEOTIDE SEQUENCE [LARGE SCALE GENOMIC DNA]</scope>
    <source>
        <strain evidence="3">CBS 101.48</strain>
    </source>
</reference>
<dbReference type="STRING" id="4829.A0A163KZN4"/>
<dbReference type="GO" id="GO:0005634">
    <property type="term" value="C:nucleus"/>
    <property type="evidence" value="ECO:0007669"/>
    <property type="project" value="TreeGrafter"/>
</dbReference>
<feature type="compositionally biased region" description="Basic and acidic residues" evidence="1">
    <location>
        <begin position="237"/>
        <end position="246"/>
    </location>
</feature>
<evidence type="ECO:0000259" key="2">
    <source>
        <dbReference type="Pfam" id="PF00134"/>
    </source>
</evidence>
<dbReference type="GO" id="GO:0016538">
    <property type="term" value="F:cyclin-dependent protein serine/threonine kinase regulator activity"/>
    <property type="evidence" value="ECO:0007669"/>
    <property type="project" value="TreeGrafter"/>
</dbReference>